<dbReference type="InterPro" id="IPR023296">
    <property type="entry name" value="Glyco_hydro_beta-prop_sf"/>
</dbReference>
<dbReference type="Pfam" id="PF13385">
    <property type="entry name" value="Laminin_G_3"/>
    <property type="match status" value="1"/>
</dbReference>
<dbReference type="InterPro" id="IPR046780">
    <property type="entry name" value="aBig_2"/>
</dbReference>
<evidence type="ECO:0000256" key="6">
    <source>
        <dbReference type="SAM" id="MobiDB-lite"/>
    </source>
</evidence>
<protein>
    <submittedName>
        <fullName evidence="9">Immunoglobulin-like domain-containing protein</fullName>
    </submittedName>
</protein>
<dbReference type="SUPFAM" id="SSF75005">
    <property type="entry name" value="Arabinanase/levansucrase/invertase"/>
    <property type="match status" value="2"/>
</dbReference>
<dbReference type="InterPro" id="IPR011081">
    <property type="entry name" value="Big_4"/>
</dbReference>
<name>A0ABV7WL69_9MICO</name>
<organism evidence="9 10">
    <name type="scientific">Aquipuribacter hungaricus</name>
    <dbReference type="NCBI Taxonomy" id="545624"/>
    <lineage>
        <taxon>Bacteria</taxon>
        <taxon>Bacillati</taxon>
        <taxon>Actinomycetota</taxon>
        <taxon>Actinomycetes</taxon>
        <taxon>Micrococcales</taxon>
        <taxon>Intrasporangiaceae</taxon>
        <taxon>Aquipuribacter</taxon>
    </lineage>
</organism>
<dbReference type="Pfam" id="PF07532">
    <property type="entry name" value="Big_4"/>
    <property type="match status" value="1"/>
</dbReference>
<dbReference type="SUPFAM" id="SSF49899">
    <property type="entry name" value="Concanavalin A-like lectins/glucanases"/>
    <property type="match status" value="1"/>
</dbReference>
<dbReference type="Proteomes" id="UP001595685">
    <property type="component" value="Unassembled WGS sequence"/>
</dbReference>
<accession>A0ABV7WL69</accession>
<gene>
    <name evidence="9" type="ORF">ACFOLH_13260</name>
</gene>
<evidence type="ECO:0000256" key="7">
    <source>
        <dbReference type="SAM" id="SignalP"/>
    </source>
</evidence>
<dbReference type="Pfam" id="PF04616">
    <property type="entry name" value="Glyco_hydro_43"/>
    <property type="match status" value="1"/>
</dbReference>
<keyword evidence="4" id="KW-1015">Disulfide bond</keyword>
<dbReference type="InterPro" id="IPR013320">
    <property type="entry name" value="ConA-like_dom_sf"/>
</dbReference>
<dbReference type="SMART" id="SM00560">
    <property type="entry name" value="LamGL"/>
    <property type="match status" value="1"/>
</dbReference>
<keyword evidence="5" id="KW-0326">Glycosidase</keyword>
<sequence>MRTHLSRLTAAVAGVVTGALLLTTGAASAQTAVAPADLLLHYDFETAGVVRDVSGNGRDGVVRGTGATVAGGVLTLPGGASGSGAGYVEIPRGTFDGRDTLTISTWLRNETPSGNYAALFFGSATNPPSQYYILNPRNPAGRVKSVVTDGASTTAPWGTEAGISPTTASRGVEGPLTGTGWTLHTAVIQPGSITGYVDGQLVGTVPTTRTVSQFGTGLVSYIGRSSYPDVFYRGSVDDLVVAGRALSASEVAAEYWASPRSEAAAQAALAADAAALTVPAQTITDLRLPTAGARGSAVTWSSSDPARVAGDGTVTRPARGQADATVTLTATLALGGRSTTKAFTVTVLSEDPERDLRTAADAFELGITVVADDITLPTTTADGTADIAWTSEPAGVVAADGTVTRPAADTDVVLRARFTAAGAPGVTVDKEYRVRVLAAVGGYLASYITAGDTPRTDVLHLAHSVDGTSWTALNNGKGVLYPRFDTGSSKFGHPTLFRHPDGSFGMVATDDGASGRVFVYDGTDLITWTNPRFVLTNTQGIRVARADVGYDNVAQQYRLVLTATTGTTYLVTTPDLVTFSEPVVTDPVTRTVPTGLPAGALEASTIGVTAQEHAAVVAKLGRIVNTGVSDVEDVTVQPGESVGLPERVELSYSDGSTKELGVEWDTSGVDLATPGSYEVTGTVQQPVYGDEDGILVRERADPWVLRDDERTGSTEYYLTGSYPTTQQSPGVGYDRLVLRRAGSIDGLTTAQETVLLWAGNAAAPDTSNGSKISTQHFRYFWAPEFHRIGGDWYIFFTSGRSRTDVWGIRPAIIRCDGAGDPMDPGCWQELGYMQAAPGDTAAFTNFSLDMTYVEADGKHYVVWAEKPGTSDLRMAEIDPSNPRQLTSRSMLLSTPDFAWERSGGNVINEGAAVVMSEDEVFVFFSAASVDENYSIGVVRARRGSDLMDPASWTKLGYPLLTTDDFGGAQMGPGHNSFTLDEDGNPVIVYHARPPRAEWPAGADGGLNDPSRHARVKTVHFAADGLAVLNQTREEELAPRFRTVTTTVTVVGPEEPAGPELSVEAGTRCVAGKVVQTVRVGTTSDVPVTAAVTSSWGTRSMTVAADSATSLTVGTRAGAVPAGEVSVTGTADGASRTVVAAYAARSCG</sequence>
<evidence type="ECO:0000256" key="5">
    <source>
        <dbReference type="ARBA" id="ARBA00023295"/>
    </source>
</evidence>
<dbReference type="RefSeq" id="WP_340291438.1">
    <property type="nucleotide sequence ID" value="NZ_JBBEOI010000039.1"/>
</dbReference>
<dbReference type="PANTHER" id="PTHR43817:SF1">
    <property type="entry name" value="HYDROLASE, FAMILY 43, PUTATIVE (AFU_ORTHOLOGUE AFUA_3G01660)-RELATED"/>
    <property type="match status" value="1"/>
</dbReference>
<evidence type="ECO:0000259" key="8">
    <source>
        <dbReference type="SMART" id="SM00560"/>
    </source>
</evidence>
<evidence type="ECO:0000313" key="10">
    <source>
        <dbReference type="Proteomes" id="UP001595685"/>
    </source>
</evidence>
<evidence type="ECO:0000313" key="9">
    <source>
        <dbReference type="EMBL" id="MFC3689311.1"/>
    </source>
</evidence>
<keyword evidence="3" id="KW-0378">Hydrolase</keyword>
<dbReference type="InterPro" id="IPR006558">
    <property type="entry name" value="LamG-like"/>
</dbReference>
<feature type="chain" id="PRO_5047539011" evidence="7">
    <location>
        <begin position="30"/>
        <end position="1147"/>
    </location>
</feature>
<keyword evidence="10" id="KW-1185">Reference proteome</keyword>
<dbReference type="Pfam" id="PF20578">
    <property type="entry name" value="aBig_2"/>
    <property type="match status" value="2"/>
</dbReference>
<feature type="region of interest" description="Disordered" evidence="6">
    <location>
        <begin position="154"/>
        <end position="173"/>
    </location>
</feature>
<comment type="similarity">
    <text evidence="1">Belongs to the glycosyl hydrolase 43 family.</text>
</comment>
<comment type="caution">
    <text evidence="9">The sequence shown here is derived from an EMBL/GenBank/DDBJ whole genome shotgun (WGS) entry which is preliminary data.</text>
</comment>
<dbReference type="EMBL" id="JBHRWW010000009">
    <property type="protein sequence ID" value="MFC3689311.1"/>
    <property type="molecule type" value="Genomic_DNA"/>
</dbReference>
<evidence type="ECO:0000256" key="3">
    <source>
        <dbReference type="ARBA" id="ARBA00022801"/>
    </source>
</evidence>
<keyword evidence="2 7" id="KW-0732">Signal</keyword>
<feature type="domain" description="LamG-like jellyroll fold" evidence="8">
    <location>
        <begin position="99"/>
        <end position="249"/>
    </location>
</feature>
<evidence type="ECO:0000256" key="2">
    <source>
        <dbReference type="ARBA" id="ARBA00022729"/>
    </source>
</evidence>
<evidence type="ECO:0000256" key="4">
    <source>
        <dbReference type="ARBA" id="ARBA00023157"/>
    </source>
</evidence>
<dbReference type="InterPro" id="IPR006710">
    <property type="entry name" value="Glyco_hydro_43"/>
</dbReference>
<reference evidence="10" key="1">
    <citation type="journal article" date="2019" name="Int. J. Syst. Evol. Microbiol.">
        <title>The Global Catalogue of Microorganisms (GCM) 10K type strain sequencing project: providing services to taxonomists for standard genome sequencing and annotation.</title>
        <authorList>
            <consortium name="The Broad Institute Genomics Platform"/>
            <consortium name="The Broad Institute Genome Sequencing Center for Infectious Disease"/>
            <person name="Wu L."/>
            <person name="Ma J."/>
        </authorList>
    </citation>
    <scope>NUCLEOTIDE SEQUENCE [LARGE SCALE GENOMIC DNA]</scope>
    <source>
        <strain evidence="10">NCAIM B.02333</strain>
    </source>
</reference>
<dbReference type="Gene3D" id="2.115.10.20">
    <property type="entry name" value="Glycosyl hydrolase domain, family 43"/>
    <property type="match status" value="2"/>
</dbReference>
<dbReference type="PANTHER" id="PTHR43817">
    <property type="entry name" value="GLYCOSYL HYDROLASE"/>
    <property type="match status" value="1"/>
</dbReference>
<evidence type="ECO:0000256" key="1">
    <source>
        <dbReference type="ARBA" id="ARBA00009865"/>
    </source>
</evidence>
<dbReference type="Gene3D" id="2.60.120.200">
    <property type="match status" value="1"/>
</dbReference>
<proteinExistence type="inferred from homology"/>
<feature type="signal peptide" evidence="7">
    <location>
        <begin position="1"/>
        <end position="29"/>
    </location>
</feature>